<dbReference type="Pfam" id="PF15062">
    <property type="entry name" value="ARL6IP6"/>
    <property type="match status" value="1"/>
</dbReference>
<evidence type="ECO:0000313" key="2">
    <source>
        <dbReference type="Ensembl" id="ENSACIP00000002985.1"/>
    </source>
</evidence>
<keyword evidence="1" id="KW-1133">Transmembrane helix</keyword>
<evidence type="ECO:0008006" key="4">
    <source>
        <dbReference type="Google" id="ProtNLM"/>
    </source>
</evidence>
<protein>
    <recommendedName>
        <fullName evidence="4">ADP-ribosylation factor-like 6 interacting protein 6</fullName>
    </recommendedName>
</protein>
<dbReference type="STRING" id="61819.ENSACIP00000002985"/>
<keyword evidence="1" id="KW-0812">Transmembrane</keyword>
<feature type="transmembrane region" description="Helical" evidence="1">
    <location>
        <begin position="75"/>
        <end position="96"/>
    </location>
</feature>
<proteinExistence type="predicted"/>
<dbReference type="AlphaFoldDB" id="A0A3Q0R0G0"/>
<evidence type="ECO:0000313" key="3">
    <source>
        <dbReference type="Proteomes" id="UP000261340"/>
    </source>
</evidence>
<dbReference type="Proteomes" id="UP000261340">
    <property type="component" value="Unplaced"/>
</dbReference>
<reference evidence="2" key="2">
    <citation type="submission" date="2025-09" db="UniProtKB">
        <authorList>
            <consortium name="Ensembl"/>
        </authorList>
    </citation>
    <scope>IDENTIFICATION</scope>
</reference>
<dbReference type="PANTHER" id="PTHR28640:SF1">
    <property type="entry name" value="ADP-RIBOSYLATION FACTOR-LIKE PROTEIN 6-INTERACTING PROTEIN 6"/>
    <property type="match status" value="1"/>
</dbReference>
<dbReference type="InterPro" id="IPR029383">
    <property type="entry name" value="ARL6IP6"/>
</dbReference>
<organism evidence="2 3">
    <name type="scientific">Amphilophus citrinellus</name>
    <name type="common">Midas cichlid</name>
    <name type="synonym">Cichlasoma citrinellum</name>
    <dbReference type="NCBI Taxonomy" id="61819"/>
    <lineage>
        <taxon>Eukaryota</taxon>
        <taxon>Metazoa</taxon>
        <taxon>Chordata</taxon>
        <taxon>Craniata</taxon>
        <taxon>Vertebrata</taxon>
        <taxon>Euteleostomi</taxon>
        <taxon>Actinopterygii</taxon>
        <taxon>Neopterygii</taxon>
        <taxon>Teleostei</taxon>
        <taxon>Neoteleostei</taxon>
        <taxon>Acanthomorphata</taxon>
        <taxon>Ovalentaria</taxon>
        <taxon>Cichlomorphae</taxon>
        <taxon>Cichliformes</taxon>
        <taxon>Cichlidae</taxon>
        <taxon>New World cichlids</taxon>
        <taxon>Cichlasomatinae</taxon>
        <taxon>Heroini</taxon>
        <taxon>Amphilophus</taxon>
    </lineage>
</organism>
<sequence length="148" mass="15813">MIHTFNSSHTNYTNGTPRGTFLSAEVKSAVPGSCPSAQPGSGTVCEVIVVPRVCCAQRSGTSTSCETVSSCDPGFWTILVLSAVVGCICCVFSWTLTYLDSYQPGMAFPTLLTLPHFRDVYDHGFHMGYGVAVLNGIMAMLTAIWSLC</sequence>
<name>A0A3Q0R0G0_AMPCI</name>
<dbReference type="Ensembl" id="ENSACIT00000003087.1">
    <property type="protein sequence ID" value="ENSACIP00000002985.1"/>
    <property type="gene ID" value="ENSACIG00000002388.1"/>
</dbReference>
<evidence type="ECO:0000256" key="1">
    <source>
        <dbReference type="SAM" id="Phobius"/>
    </source>
</evidence>
<reference evidence="2" key="1">
    <citation type="submission" date="2025-08" db="UniProtKB">
        <authorList>
            <consortium name="Ensembl"/>
        </authorList>
    </citation>
    <scope>IDENTIFICATION</scope>
</reference>
<dbReference type="GeneTree" id="ENSGT00390000009987"/>
<feature type="transmembrane region" description="Helical" evidence="1">
    <location>
        <begin position="127"/>
        <end position="147"/>
    </location>
</feature>
<keyword evidence="1" id="KW-0472">Membrane</keyword>
<accession>A0A3Q0R0G0</accession>
<dbReference type="PANTHER" id="PTHR28640">
    <property type="entry name" value="ADP-RIBOSYLATION FACTOR-LIKE PROTEIN 6-INTERACTING PROTEIN 6"/>
    <property type="match status" value="1"/>
</dbReference>
<keyword evidence="3" id="KW-1185">Reference proteome</keyword>